<dbReference type="EMBL" id="JAIZAY010000007">
    <property type="protein sequence ID" value="KAJ8038627.1"/>
    <property type="molecule type" value="Genomic_DNA"/>
</dbReference>
<dbReference type="Pfam" id="PF03567">
    <property type="entry name" value="Sulfotransfer_2"/>
    <property type="match status" value="1"/>
</dbReference>
<gene>
    <name evidence="1" type="ORF">HOLleu_16099</name>
</gene>
<dbReference type="InterPro" id="IPR053259">
    <property type="entry name" value="Golvesin-related_Golgi"/>
</dbReference>
<keyword evidence="2" id="KW-1185">Reference proteome</keyword>
<name>A0A9Q1C4R7_HOLLE</name>
<dbReference type="AlphaFoldDB" id="A0A9Q1C4R7"/>
<evidence type="ECO:0008006" key="3">
    <source>
        <dbReference type="Google" id="ProtNLM"/>
    </source>
</evidence>
<sequence>MSGSDLKTFNIPFPVYNHTLPNFFINPDKNLSRYKHSILAFSHTPKSGGTTMKRCMKTVSELSGKRSPLIVNGPSCISTRLALLTGKLREEMIDSFAGSLLGICDHLKRKNCAYFTIMRDPYDRLISHYFFCKAGKQTFLSCENKTIVEFARRVGSTVFTQLSAQFKCLREREIGIQNETWRCYKKDFAYEPQSSERDLMLAYLVENLESLFAVIGLTEEFDFSLKLLQRTFGWSFFDKCKGEKFNVGSYFMNNSDSVSHSENWQKLKAREIILDNEEIRDALYPDVVLYQRAKEIFQKEKEAFLKMNSL</sequence>
<dbReference type="Proteomes" id="UP001152320">
    <property type="component" value="Chromosome 7"/>
</dbReference>
<evidence type="ECO:0000313" key="1">
    <source>
        <dbReference type="EMBL" id="KAJ8038627.1"/>
    </source>
</evidence>
<organism evidence="1 2">
    <name type="scientific">Holothuria leucospilota</name>
    <name type="common">Black long sea cucumber</name>
    <name type="synonym">Mertensiothuria leucospilota</name>
    <dbReference type="NCBI Taxonomy" id="206669"/>
    <lineage>
        <taxon>Eukaryota</taxon>
        <taxon>Metazoa</taxon>
        <taxon>Echinodermata</taxon>
        <taxon>Eleutherozoa</taxon>
        <taxon>Echinozoa</taxon>
        <taxon>Holothuroidea</taxon>
        <taxon>Aspidochirotacea</taxon>
        <taxon>Aspidochirotida</taxon>
        <taxon>Holothuriidae</taxon>
        <taxon>Holothuria</taxon>
    </lineage>
</organism>
<evidence type="ECO:0000313" key="2">
    <source>
        <dbReference type="Proteomes" id="UP001152320"/>
    </source>
</evidence>
<dbReference type="Gene3D" id="3.40.50.300">
    <property type="entry name" value="P-loop containing nucleotide triphosphate hydrolases"/>
    <property type="match status" value="1"/>
</dbReference>
<dbReference type="GO" id="GO:0016020">
    <property type="term" value="C:membrane"/>
    <property type="evidence" value="ECO:0007669"/>
    <property type="project" value="InterPro"/>
</dbReference>
<protein>
    <recommendedName>
        <fullName evidence="3">Sulfotransferase family protein</fullName>
    </recommendedName>
</protein>
<dbReference type="SUPFAM" id="SSF52540">
    <property type="entry name" value="P-loop containing nucleoside triphosphate hydrolases"/>
    <property type="match status" value="1"/>
</dbReference>
<dbReference type="InterPro" id="IPR027417">
    <property type="entry name" value="P-loop_NTPase"/>
</dbReference>
<dbReference type="InterPro" id="IPR005331">
    <property type="entry name" value="Sulfotransferase"/>
</dbReference>
<dbReference type="OrthoDB" id="10010208at2759"/>
<comment type="caution">
    <text evidence="1">The sequence shown here is derived from an EMBL/GenBank/DDBJ whole genome shotgun (WGS) entry which is preliminary data.</text>
</comment>
<dbReference type="GO" id="GO:0008146">
    <property type="term" value="F:sulfotransferase activity"/>
    <property type="evidence" value="ECO:0007669"/>
    <property type="project" value="InterPro"/>
</dbReference>
<accession>A0A9Q1C4R7</accession>
<dbReference type="PANTHER" id="PTHR32301">
    <property type="entry name" value="COUNTIN RECEPTOR CNR3-RELATED"/>
    <property type="match status" value="1"/>
</dbReference>
<proteinExistence type="predicted"/>
<reference evidence="1" key="1">
    <citation type="submission" date="2021-10" db="EMBL/GenBank/DDBJ databases">
        <title>Tropical sea cucumber genome reveals ecological adaptation and Cuvierian tubules defense mechanism.</title>
        <authorList>
            <person name="Chen T."/>
        </authorList>
    </citation>
    <scope>NUCLEOTIDE SEQUENCE</scope>
    <source>
        <strain evidence="1">Nanhai2018</strain>
        <tissue evidence="1">Muscle</tissue>
    </source>
</reference>
<dbReference type="PANTHER" id="PTHR32301:SF6">
    <property type="entry name" value="GOLVESIN-RELATED"/>
    <property type="match status" value="1"/>
</dbReference>